<comment type="caution">
    <text evidence="4">The sequence shown here is derived from an EMBL/GenBank/DDBJ whole genome shotgun (WGS) entry which is preliminary data.</text>
</comment>
<feature type="compositionally biased region" description="Low complexity" evidence="1">
    <location>
        <begin position="406"/>
        <end position="478"/>
    </location>
</feature>
<evidence type="ECO:0000259" key="2">
    <source>
        <dbReference type="Pfam" id="PF03184"/>
    </source>
</evidence>
<dbReference type="InterPro" id="IPR004875">
    <property type="entry name" value="DDE_SF_endonuclease_dom"/>
</dbReference>
<evidence type="ECO:0000313" key="4">
    <source>
        <dbReference type="EMBL" id="KAK3725586.1"/>
    </source>
</evidence>
<feature type="domain" description="PiggyBac transposable element-derived protein" evidence="3">
    <location>
        <begin position="1"/>
        <end position="58"/>
    </location>
</feature>
<sequence>MMPFCGCVEFRQYLPSKPIKYGMKLYLCESTSGYVFHMKLFTGANTKGPEGSHGEQMNTWTCLRTSTDTETNSDTVTEPMRIETEQLETTGLVPGFEIVTLTEDDTGHDEPENLPVDSPSPTTILPTLAPLFAAVPPQSQYHLHGSILFRSAKHYSVAKNSLLHRVRNEIPIDAHPGRQSVLSPVQEQVQITPTNVLVVVVVKKITVNCCISASGTVLPPYIVYKGKNLYLNWTQGGPSGTAFTTSEKGWMEGSQFLDWFKTIFLKNTEHLSSKPRVLIFNGHLSPISLPLVVEARSNNVSLLRLPSHLTHLLDTSVFRLVKSKWQSLLLKYARTHSGPVSKKHFSEMISKLFNLAFTQEQVKGGFRGTGIFPFNDKAIDTSTFSQRLQLAACATTGDNNTALTPASSSSAAVQISSVQDPDTSSCPMAASSSSSEINLSSPSSVSHPPTPPDAGMSPSPSASASSSRPSTPPSGNSSIKDYFFKQLQPKFAQASGRGRSARVMRFHYGERLTGEECLQCLREEADKKKTVTEGSKAKGGLKGKGRKRRHEDSDESEDNNNAESEISHKCKAVGGAEQCVCCDLCCVWYHVRCTDIASDVDIEAIEWVCDSYHQPL</sequence>
<dbReference type="EMBL" id="JAWDGP010007329">
    <property type="protein sequence ID" value="KAK3725586.1"/>
    <property type="molecule type" value="Genomic_DNA"/>
</dbReference>
<evidence type="ECO:0000259" key="3">
    <source>
        <dbReference type="Pfam" id="PF13843"/>
    </source>
</evidence>
<keyword evidence="5" id="KW-1185">Reference proteome</keyword>
<dbReference type="Gene3D" id="3.30.40.10">
    <property type="entry name" value="Zinc/RING finger domain, C3HC4 (zinc finger)"/>
    <property type="match status" value="1"/>
</dbReference>
<evidence type="ECO:0000256" key="1">
    <source>
        <dbReference type="SAM" id="MobiDB-lite"/>
    </source>
</evidence>
<dbReference type="InterPro" id="IPR013083">
    <property type="entry name" value="Znf_RING/FYVE/PHD"/>
</dbReference>
<proteinExistence type="predicted"/>
<dbReference type="Pfam" id="PF13843">
    <property type="entry name" value="DDE_Tnp_1_7"/>
    <property type="match status" value="1"/>
</dbReference>
<dbReference type="GO" id="GO:0003676">
    <property type="term" value="F:nucleic acid binding"/>
    <property type="evidence" value="ECO:0007669"/>
    <property type="project" value="InterPro"/>
</dbReference>
<dbReference type="InterPro" id="IPR029526">
    <property type="entry name" value="PGBD"/>
</dbReference>
<protein>
    <recommendedName>
        <fullName evidence="6">DDE-1 domain-containing protein</fullName>
    </recommendedName>
</protein>
<dbReference type="Pfam" id="PF03184">
    <property type="entry name" value="DDE_1"/>
    <property type="match status" value="1"/>
</dbReference>
<reference evidence="4" key="1">
    <citation type="journal article" date="2023" name="G3 (Bethesda)">
        <title>A reference genome for the long-term kleptoplast-retaining sea slug Elysia crispata morphotype clarki.</title>
        <authorList>
            <person name="Eastman K.E."/>
            <person name="Pendleton A.L."/>
            <person name="Shaikh M.A."/>
            <person name="Suttiyut T."/>
            <person name="Ogas R."/>
            <person name="Tomko P."/>
            <person name="Gavelis G."/>
            <person name="Widhalm J.R."/>
            <person name="Wisecaver J.H."/>
        </authorList>
    </citation>
    <scope>NUCLEOTIDE SEQUENCE</scope>
    <source>
        <strain evidence="4">ECLA1</strain>
    </source>
</reference>
<gene>
    <name evidence="4" type="ORF">RRG08_043004</name>
</gene>
<dbReference type="SUPFAM" id="SSF57903">
    <property type="entry name" value="FYVE/PHD zinc finger"/>
    <property type="match status" value="1"/>
</dbReference>
<feature type="region of interest" description="Disordered" evidence="1">
    <location>
        <begin position="528"/>
        <end position="564"/>
    </location>
</feature>
<dbReference type="InterPro" id="IPR011011">
    <property type="entry name" value="Znf_FYVE_PHD"/>
</dbReference>
<evidence type="ECO:0008006" key="6">
    <source>
        <dbReference type="Google" id="ProtNLM"/>
    </source>
</evidence>
<evidence type="ECO:0000313" key="5">
    <source>
        <dbReference type="Proteomes" id="UP001283361"/>
    </source>
</evidence>
<dbReference type="Proteomes" id="UP001283361">
    <property type="component" value="Unassembled WGS sequence"/>
</dbReference>
<feature type="domain" description="DDE-1" evidence="2">
    <location>
        <begin position="204"/>
        <end position="342"/>
    </location>
</feature>
<name>A0AAE1CPQ3_9GAST</name>
<accession>A0AAE1CPQ3</accession>
<feature type="region of interest" description="Disordered" evidence="1">
    <location>
        <begin position="404"/>
        <end position="480"/>
    </location>
</feature>
<feature type="compositionally biased region" description="Basic residues" evidence="1">
    <location>
        <begin position="539"/>
        <end position="549"/>
    </location>
</feature>
<organism evidence="4 5">
    <name type="scientific">Elysia crispata</name>
    <name type="common">lettuce slug</name>
    <dbReference type="NCBI Taxonomy" id="231223"/>
    <lineage>
        <taxon>Eukaryota</taxon>
        <taxon>Metazoa</taxon>
        <taxon>Spiralia</taxon>
        <taxon>Lophotrochozoa</taxon>
        <taxon>Mollusca</taxon>
        <taxon>Gastropoda</taxon>
        <taxon>Heterobranchia</taxon>
        <taxon>Euthyneura</taxon>
        <taxon>Panpulmonata</taxon>
        <taxon>Sacoglossa</taxon>
        <taxon>Placobranchoidea</taxon>
        <taxon>Plakobranchidae</taxon>
        <taxon>Elysia</taxon>
    </lineage>
</organism>
<dbReference type="AlphaFoldDB" id="A0AAE1CPQ3"/>